<evidence type="ECO:0000256" key="1">
    <source>
        <dbReference type="SAM" id="MobiDB-lite"/>
    </source>
</evidence>
<evidence type="ECO:0000313" key="2">
    <source>
        <dbReference type="EMBL" id="WVZ84148.1"/>
    </source>
</evidence>
<keyword evidence="3" id="KW-1185">Reference proteome</keyword>
<name>A0AAQ3X346_PASNO</name>
<evidence type="ECO:0000313" key="3">
    <source>
        <dbReference type="Proteomes" id="UP001341281"/>
    </source>
</evidence>
<dbReference type="Proteomes" id="UP001341281">
    <property type="component" value="Chromosome 07"/>
</dbReference>
<accession>A0AAQ3X346</accession>
<reference evidence="2 3" key="1">
    <citation type="submission" date="2024-02" db="EMBL/GenBank/DDBJ databases">
        <title>High-quality chromosome-scale genome assembly of Pensacola bahiagrass (Paspalum notatum Flugge var. saurae).</title>
        <authorList>
            <person name="Vega J.M."/>
            <person name="Podio M."/>
            <person name="Orjuela J."/>
            <person name="Siena L.A."/>
            <person name="Pessino S.C."/>
            <person name="Combes M.C."/>
            <person name="Mariac C."/>
            <person name="Albertini E."/>
            <person name="Pupilli F."/>
            <person name="Ortiz J.P.A."/>
            <person name="Leblanc O."/>
        </authorList>
    </citation>
    <scope>NUCLEOTIDE SEQUENCE [LARGE SCALE GENOMIC DNA]</scope>
    <source>
        <strain evidence="2">R1</strain>
        <tissue evidence="2">Leaf</tissue>
    </source>
</reference>
<proteinExistence type="predicted"/>
<gene>
    <name evidence="2" type="ORF">U9M48_031208</name>
</gene>
<dbReference type="EMBL" id="CP144751">
    <property type="protein sequence ID" value="WVZ84148.1"/>
    <property type="molecule type" value="Genomic_DNA"/>
</dbReference>
<dbReference type="AlphaFoldDB" id="A0AAQ3X346"/>
<sequence length="74" mass="7797">MASAGWGGLERGLAIRFRRLLPDPDSPSSVTPARRRRPTAGPGCRSPTTAGGSRFCFMPVHVSTDNGLAAALFL</sequence>
<protein>
    <submittedName>
        <fullName evidence="2">Uncharacterized protein</fullName>
    </submittedName>
</protein>
<organism evidence="2 3">
    <name type="scientific">Paspalum notatum var. saurae</name>
    <dbReference type="NCBI Taxonomy" id="547442"/>
    <lineage>
        <taxon>Eukaryota</taxon>
        <taxon>Viridiplantae</taxon>
        <taxon>Streptophyta</taxon>
        <taxon>Embryophyta</taxon>
        <taxon>Tracheophyta</taxon>
        <taxon>Spermatophyta</taxon>
        <taxon>Magnoliopsida</taxon>
        <taxon>Liliopsida</taxon>
        <taxon>Poales</taxon>
        <taxon>Poaceae</taxon>
        <taxon>PACMAD clade</taxon>
        <taxon>Panicoideae</taxon>
        <taxon>Andropogonodae</taxon>
        <taxon>Paspaleae</taxon>
        <taxon>Paspalinae</taxon>
        <taxon>Paspalum</taxon>
    </lineage>
</organism>
<feature type="region of interest" description="Disordered" evidence="1">
    <location>
        <begin position="20"/>
        <end position="51"/>
    </location>
</feature>